<evidence type="ECO:0000313" key="2">
    <source>
        <dbReference type="EMBL" id="CDX05073.1"/>
    </source>
</evidence>
<reference evidence="2" key="1">
    <citation type="submission" date="2014-07" db="EMBL/GenBank/DDBJ databases">
        <authorList>
            <person name="Hornung V.Bastian."/>
        </authorList>
    </citation>
    <scope>NUCLEOTIDE SEQUENCE</scope>
    <source>
        <strain evidence="2">PCE-S</strain>
    </source>
</reference>
<organism evidence="2">
    <name type="scientific">Desulfitobacterium hafniense</name>
    <name type="common">Desulfitobacterium frappieri</name>
    <dbReference type="NCBI Taxonomy" id="49338"/>
    <lineage>
        <taxon>Bacteria</taxon>
        <taxon>Bacillati</taxon>
        <taxon>Bacillota</taxon>
        <taxon>Clostridia</taxon>
        <taxon>Eubacteriales</taxon>
        <taxon>Desulfitobacteriaceae</taxon>
        <taxon>Desulfitobacterium</taxon>
    </lineage>
</organism>
<dbReference type="RefSeq" id="WP_208926710.1">
    <property type="nucleotide sequence ID" value="NZ_LK996017.1"/>
</dbReference>
<dbReference type="Pfam" id="PF24032">
    <property type="entry name" value="YQBQ"/>
    <property type="match status" value="1"/>
</dbReference>
<gene>
    <name evidence="2" type="ORF">DPCES_5187</name>
</gene>
<protein>
    <submittedName>
        <fullName evidence="2">NlpC/P60 protein</fullName>
    </submittedName>
</protein>
<dbReference type="AlphaFoldDB" id="A0A098B876"/>
<dbReference type="EMBL" id="LK996017">
    <property type="protein sequence ID" value="CDX05073.1"/>
    <property type="molecule type" value="Genomic_DNA"/>
</dbReference>
<sequence length="335" mass="37642">MVKLFLKNKEGNFNISQLVPQITWSGNYQQCARSLDFSLLSSPLDKHIPVVQCDLGNSIVLMQDDTVLFEGYIFERTKNTGSSTINIACFDRGIYLKRNKTSYKFTNQTPEAIAKRICDDFDIEIGEIVDTGVKVSRNFLGSALYDIIQTAYTLASYQTKKKYYLVFKGAKLYVLEKKVTNETLVIEGGSNLMDASTSESISNLINQVTLYDKDDNFIRHIKNDALIKLYGVMQDSIRQSDDEDAGEKAQEMLDNNGLQQKITINNLGNAANVSGGTVVVREPYTGLYGLFYIDQDTHTWKNGLYLNQLVINFKNLMDEKEVGSLPNKSGEKTAS</sequence>
<name>A0A098B876_DESHA</name>
<proteinExistence type="predicted"/>
<dbReference type="SUPFAM" id="SSF69279">
    <property type="entry name" value="Phage tail proteins"/>
    <property type="match status" value="1"/>
</dbReference>
<evidence type="ECO:0000259" key="1">
    <source>
        <dbReference type="Pfam" id="PF24032"/>
    </source>
</evidence>
<feature type="domain" description="YqbQ/XkdQ" evidence="1">
    <location>
        <begin position="22"/>
        <end position="307"/>
    </location>
</feature>
<dbReference type="InterPro" id="IPR056937">
    <property type="entry name" value="YqbQ/XkdQ"/>
</dbReference>
<accession>A0A098B876</accession>
<dbReference type="PATRIC" id="fig|49338.4.peg.5584"/>